<dbReference type="GO" id="GO:0000981">
    <property type="term" value="F:DNA-binding transcription factor activity, RNA polymerase II-specific"/>
    <property type="evidence" value="ECO:0007669"/>
    <property type="project" value="InterPro"/>
</dbReference>
<feature type="region of interest" description="Disordered" evidence="7">
    <location>
        <begin position="31"/>
        <end position="52"/>
    </location>
</feature>
<comment type="caution">
    <text evidence="8">The sequence shown here is derived from an EMBL/GenBank/DDBJ whole genome shotgun (WGS) entry which is preliminary data.</text>
</comment>
<dbReference type="OrthoDB" id="3945418at2759"/>
<accession>A0A0C2IQL7</accession>
<dbReference type="GeneID" id="63674762"/>
<evidence type="ECO:0008006" key="10">
    <source>
        <dbReference type="Google" id="ProtNLM"/>
    </source>
</evidence>
<evidence type="ECO:0000256" key="1">
    <source>
        <dbReference type="ARBA" id="ARBA00004123"/>
    </source>
</evidence>
<dbReference type="AlphaFoldDB" id="A0A0C2IQL7"/>
<evidence type="ECO:0000256" key="2">
    <source>
        <dbReference type="ARBA" id="ARBA00022723"/>
    </source>
</evidence>
<keyword evidence="9" id="KW-1185">Reference proteome</keyword>
<evidence type="ECO:0000256" key="3">
    <source>
        <dbReference type="ARBA" id="ARBA00022737"/>
    </source>
</evidence>
<evidence type="ECO:0000256" key="5">
    <source>
        <dbReference type="ARBA" id="ARBA00022833"/>
    </source>
</evidence>
<dbReference type="RefSeq" id="XP_040619341.1">
    <property type="nucleotide sequence ID" value="XM_040759841.1"/>
</dbReference>
<keyword evidence="3" id="KW-0677">Repeat</keyword>
<keyword evidence="2" id="KW-0479">Metal-binding</keyword>
<sequence>MPGSPASDAPTVVWSANMGGSAPFLRTRSPVAAAAAAADPEPTTDENERKKKRQIASTYQFLLRCTDPHVNFVNDAMVHGEPELDPQRLPAPVPGPTPVPEPIIDTIDPQLLFRSFMDPYFGLSIDYGGIDGSIFGADNASDDVNRASAVASDPAFASAPASATGTWPSSPGAISLNTILPRVIQLESEMLQLIAQYDPDTADRHYAAVKAFFAVADFRSLLTIFFRRHQLLAKLIHWPTFDARHIETGLLMAIALCGAAYSHSSETAIPTDAALLAAASNIQPLAEQFIFRRLDEVGKGVGVNASVAVEVCQAAYLIVILQTSVSDKDNATRRHALNQRQPALVDALRRMGMMERRGTSLCLPHATAAAWAAFVYSESCTRLAFWAMFTDGLLALFCNRAPTLAIAEMIGDLPCRDELWDAPDAEAFARLAGCATETTHAPLSLKAVVATLLADDSHPSDQPSDSAAASTISSASADLAHLSVFDLYSVVGALQFSVFHYRAQALPPSTAAVVLRALDRWDRLWQAARDRVPPDQQRWLGIARHAPEFARIARRIVDVTRQVSETTATGPPADALADVHRSRYIQCRSEFDLAVFYQFILEHGLR</sequence>
<dbReference type="HOGENOM" id="CLU_012538_3_0_1"/>
<evidence type="ECO:0000313" key="8">
    <source>
        <dbReference type="EMBL" id="KIH91331.1"/>
    </source>
</evidence>
<gene>
    <name evidence="8" type="ORF">SPBR_01531</name>
</gene>
<dbReference type="GO" id="GO:0005634">
    <property type="term" value="C:nucleus"/>
    <property type="evidence" value="ECO:0007669"/>
    <property type="project" value="UniProtKB-SubCell"/>
</dbReference>
<evidence type="ECO:0000313" key="9">
    <source>
        <dbReference type="Proteomes" id="UP000031575"/>
    </source>
</evidence>
<dbReference type="GO" id="GO:0000785">
    <property type="term" value="C:chromatin"/>
    <property type="evidence" value="ECO:0007669"/>
    <property type="project" value="TreeGrafter"/>
</dbReference>
<dbReference type="EMBL" id="AWTV01000007">
    <property type="protein sequence ID" value="KIH91331.1"/>
    <property type="molecule type" value="Genomic_DNA"/>
</dbReference>
<proteinExistence type="predicted"/>
<reference evidence="8 9" key="1">
    <citation type="journal article" date="2014" name="BMC Genomics">
        <title>Comparative genomics of the major fungal agents of human and animal Sporotrichosis: Sporothrix schenckii and Sporothrix brasiliensis.</title>
        <authorList>
            <person name="Teixeira M.M."/>
            <person name="de Almeida L.G."/>
            <person name="Kubitschek-Barreira P."/>
            <person name="Alves F.L."/>
            <person name="Kioshima E.S."/>
            <person name="Abadio A.K."/>
            <person name="Fernandes L."/>
            <person name="Derengowski L.S."/>
            <person name="Ferreira K.S."/>
            <person name="Souza R.C."/>
            <person name="Ruiz J.C."/>
            <person name="de Andrade N.C."/>
            <person name="Paes H.C."/>
            <person name="Nicola A.M."/>
            <person name="Albuquerque P."/>
            <person name="Gerber A.L."/>
            <person name="Martins V.P."/>
            <person name="Peconick L.D."/>
            <person name="Neto A.V."/>
            <person name="Chaucanez C.B."/>
            <person name="Silva P.A."/>
            <person name="Cunha O.L."/>
            <person name="de Oliveira F.F."/>
            <person name="dos Santos T.C."/>
            <person name="Barros A.L."/>
            <person name="Soares M.A."/>
            <person name="de Oliveira L.M."/>
            <person name="Marini M.M."/>
            <person name="Villalobos-Duno H."/>
            <person name="Cunha M.M."/>
            <person name="de Hoog S."/>
            <person name="da Silveira J.F."/>
            <person name="Henrissat B."/>
            <person name="Nino-Vega G.A."/>
            <person name="Cisalpino P.S."/>
            <person name="Mora-Montes H.M."/>
            <person name="Almeida S.R."/>
            <person name="Stajich J.E."/>
            <person name="Lopes-Bezerra L.M."/>
            <person name="Vasconcelos A.T."/>
            <person name="Felipe M.S."/>
        </authorList>
    </citation>
    <scope>NUCLEOTIDE SEQUENCE [LARGE SCALE GENOMIC DNA]</scope>
    <source>
        <strain evidence="8 9">5110</strain>
    </source>
</reference>
<evidence type="ECO:0000256" key="4">
    <source>
        <dbReference type="ARBA" id="ARBA00022771"/>
    </source>
</evidence>
<name>A0A0C2IQL7_9PEZI</name>
<keyword evidence="4" id="KW-0863">Zinc-finger</keyword>
<organism evidence="8 9">
    <name type="scientific">Sporothrix brasiliensis 5110</name>
    <dbReference type="NCBI Taxonomy" id="1398154"/>
    <lineage>
        <taxon>Eukaryota</taxon>
        <taxon>Fungi</taxon>
        <taxon>Dikarya</taxon>
        <taxon>Ascomycota</taxon>
        <taxon>Pezizomycotina</taxon>
        <taxon>Sordariomycetes</taxon>
        <taxon>Sordariomycetidae</taxon>
        <taxon>Ophiostomatales</taxon>
        <taxon>Ophiostomataceae</taxon>
        <taxon>Sporothrix</taxon>
    </lineage>
</organism>
<dbReference type="InterPro" id="IPR051059">
    <property type="entry name" value="VerF-like"/>
</dbReference>
<evidence type="ECO:0000256" key="6">
    <source>
        <dbReference type="ARBA" id="ARBA00023242"/>
    </source>
</evidence>
<dbReference type="GO" id="GO:0000978">
    <property type="term" value="F:RNA polymerase II cis-regulatory region sequence-specific DNA binding"/>
    <property type="evidence" value="ECO:0007669"/>
    <property type="project" value="InterPro"/>
</dbReference>
<dbReference type="PANTHER" id="PTHR40626">
    <property type="entry name" value="MIP31509P"/>
    <property type="match status" value="1"/>
</dbReference>
<dbReference type="CDD" id="cd12148">
    <property type="entry name" value="fungal_TF_MHR"/>
    <property type="match status" value="1"/>
</dbReference>
<dbReference type="PANTHER" id="PTHR40626:SF1">
    <property type="entry name" value="TRANSCRIPTION FACTOR WITH C2H2 AND ZN(2)-CYS(6) DNA BINDING DOMAIN (EUROFUNG)"/>
    <property type="match status" value="1"/>
</dbReference>
<comment type="subcellular location">
    <subcellularLocation>
        <location evidence="1">Nucleus</location>
    </subcellularLocation>
</comment>
<evidence type="ECO:0000256" key="7">
    <source>
        <dbReference type="SAM" id="MobiDB-lite"/>
    </source>
</evidence>
<protein>
    <recommendedName>
        <fullName evidence="10">Transcription factor domain-containing protein</fullName>
    </recommendedName>
</protein>
<keyword evidence="6" id="KW-0539">Nucleus</keyword>
<dbReference type="GO" id="GO:0008270">
    <property type="term" value="F:zinc ion binding"/>
    <property type="evidence" value="ECO:0007669"/>
    <property type="project" value="UniProtKB-KW"/>
</dbReference>
<dbReference type="VEuPathDB" id="FungiDB:SPBR_01531"/>
<dbReference type="Proteomes" id="UP000031575">
    <property type="component" value="Unassembled WGS sequence"/>
</dbReference>
<keyword evidence="5" id="KW-0862">Zinc</keyword>